<accession>A0A1Y2G1G4</accession>
<gene>
    <name evidence="3" type="ORF">BCR35DRAFT_328507</name>
</gene>
<keyword evidence="4" id="KW-1185">Reference proteome</keyword>
<organism evidence="3 4">
    <name type="scientific">Leucosporidium creatinivorum</name>
    <dbReference type="NCBI Taxonomy" id="106004"/>
    <lineage>
        <taxon>Eukaryota</taxon>
        <taxon>Fungi</taxon>
        <taxon>Dikarya</taxon>
        <taxon>Basidiomycota</taxon>
        <taxon>Pucciniomycotina</taxon>
        <taxon>Microbotryomycetes</taxon>
        <taxon>Leucosporidiales</taxon>
        <taxon>Leucosporidium</taxon>
    </lineage>
</organism>
<feature type="compositionally biased region" description="Basic residues" evidence="1">
    <location>
        <begin position="187"/>
        <end position="196"/>
    </location>
</feature>
<sequence>MCAEYFAVAWVLRRIVWNFVAYAFETFLTYNAFKDILNEWIPIIKQWFYFCLGYSIIGFCGAVGAITGFLPILWVYLVYLLVTWGINAYQMYLRVKAILGLEDTIKTACDTVGVFMNLGNCDDLFGKIKEYTYGGAAAVLLLQGTTLLCTGILIRREYLKTGFLFTSMFSSAEEIERRKEKMADRKAGRKEKKAAKHEHALGKEGHAVYEGRMERRRMRAAQEEEGEAIPMKRMEGRQRGLMESSGEEEDLDDTFELPRRSQRLQEESEEELYDPPEELAASIWIGGGVITEFGFG</sequence>
<dbReference type="OrthoDB" id="2528825at2759"/>
<feature type="transmembrane region" description="Helical" evidence="2">
    <location>
        <begin position="73"/>
        <end position="92"/>
    </location>
</feature>
<proteinExistence type="predicted"/>
<evidence type="ECO:0000256" key="1">
    <source>
        <dbReference type="SAM" id="MobiDB-lite"/>
    </source>
</evidence>
<reference evidence="3 4" key="1">
    <citation type="submission" date="2016-07" db="EMBL/GenBank/DDBJ databases">
        <title>Pervasive Adenine N6-methylation of Active Genes in Fungi.</title>
        <authorList>
            <consortium name="DOE Joint Genome Institute"/>
            <person name="Mondo S.J."/>
            <person name="Dannebaum R.O."/>
            <person name="Kuo R.C."/>
            <person name="Labutti K."/>
            <person name="Haridas S."/>
            <person name="Kuo A."/>
            <person name="Salamov A."/>
            <person name="Ahrendt S.R."/>
            <person name="Lipzen A."/>
            <person name="Sullivan W."/>
            <person name="Andreopoulos W.B."/>
            <person name="Clum A."/>
            <person name="Lindquist E."/>
            <person name="Daum C."/>
            <person name="Ramamoorthy G.K."/>
            <person name="Gryganskyi A."/>
            <person name="Culley D."/>
            <person name="Magnuson J.K."/>
            <person name="James T.Y."/>
            <person name="O'Malley M.A."/>
            <person name="Stajich J.E."/>
            <person name="Spatafora J.W."/>
            <person name="Visel A."/>
            <person name="Grigoriev I.V."/>
        </authorList>
    </citation>
    <scope>NUCLEOTIDE SEQUENCE [LARGE SCALE GENOMIC DNA]</scope>
    <source>
        <strain evidence="3 4">62-1032</strain>
    </source>
</reference>
<feature type="transmembrane region" description="Helical" evidence="2">
    <location>
        <begin position="47"/>
        <end position="66"/>
    </location>
</feature>
<dbReference type="STRING" id="106004.A0A1Y2G1G4"/>
<feature type="compositionally biased region" description="Basic and acidic residues" evidence="1">
    <location>
        <begin position="256"/>
        <end position="266"/>
    </location>
</feature>
<evidence type="ECO:0000313" key="4">
    <source>
        <dbReference type="Proteomes" id="UP000193467"/>
    </source>
</evidence>
<dbReference type="InParanoid" id="A0A1Y2G1G4"/>
<name>A0A1Y2G1G4_9BASI</name>
<feature type="region of interest" description="Disordered" evidence="1">
    <location>
        <begin position="180"/>
        <end position="201"/>
    </location>
</feature>
<keyword evidence="2" id="KW-0812">Transmembrane</keyword>
<feature type="region of interest" description="Disordered" evidence="1">
    <location>
        <begin position="237"/>
        <end position="277"/>
    </location>
</feature>
<feature type="compositionally biased region" description="Acidic residues" evidence="1">
    <location>
        <begin position="245"/>
        <end position="255"/>
    </location>
</feature>
<evidence type="ECO:0000313" key="3">
    <source>
        <dbReference type="EMBL" id="ORY90746.1"/>
    </source>
</evidence>
<protein>
    <submittedName>
        <fullName evidence="3">Uncharacterized protein</fullName>
    </submittedName>
</protein>
<comment type="caution">
    <text evidence="3">The sequence shown here is derived from an EMBL/GenBank/DDBJ whole genome shotgun (WGS) entry which is preliminary data.</text>
</comment>
<feature type="transmembrane region" description="Helical" evidence="2">
    <location>
        <begin position="133"/>
        <end position="154"/>
    </location>
</feature>
<evidence type="ECO:0000256" key="2">
    <source>
        <dbReference type="SAM" id="Phobius"/>
    </source>
</evidence>
<dbReference type="Proteomes" id="UP000193467">
    <property type="component" value="Unassembled WGS sequence"/>
</dbReference>
<feature type="compositionally biased region" description="Acidic residues" evidence="1">
    <location>
        <begin position="267"/>
        <end position="277"/>
    </location>
</feature>
<dbReference type="AlphaFoldDB" id="A0A1Y2G1G4"/>
<keyword evidence="2" id="KW-1133">Transmembrane helix</keyword>
<dbReference type="EMBL" id="MCGR01000003">
    <property type="protein sequence ID" value="ORY90746.1"/>
    <property type="molecule type" value="Genomic_DNA"/>
</dbReference>
<keyword evidence="2" id="KW-0472">Membrane</keyword>